<dbReference type="Gene3D" id="1.10.10.10">
    <property type="entry name" value="Winged helix-like DNA-binding domain superfamily/Winged helix DNA-binding domain"/>
    <property type="match status" value="1"/>
</dbReference>
<dbReference type="PANTHER" id="PTHR43022">
    <property type="entry name" value="PROTEIN SMF"/>
    <property type="match status" value="1"/>
</dbReference>
<dbReference type="Pfam" id="PF17782">
    <property type="entry name" value="WHD_DprA"/>
    <property type="match status" value="1"/>
</dbReference>
<dbReference type="InterPro" id="IPR057666">
    <property type="entry name" value="DrpA_SLOG"/>
</dbReference>
<keyword evidence="5" id="KW-1185">Reference proteome</keyword>
<feature type="domain" description="DprA winged helix" evidence="3">
    <location>
        <begin position="294"/>
        <end position="354"/>
    </location>
</feature>
<dbReference type="InterPro" id="IPR003488">
    <property type="entry name" value="DprA"/>
</dbReference>
<evidence type="ECO:0000313" key="4">
    <source>
        <dbReference type="EMBL" id="MBT0955986.1"/>
    </source>
</evidence>
<accession>A0AAP2CPA7</accession>
<dbReference type="InterPro" id="IPR041614">
    <property type="entry name" value="DprA_WH"/>
</dbReference>
<feature type="domain" description="Smf/DprA SLOG" evidence="2">
    <location>
        <begin position="72"/>
        <end position="267"/>
    </location>
</feature>
<comment type="caution">
    <text evidence="4">The sequence shown here is derived from an EMBL/GenBank/DDBJ whole genome shotgun (WGS) entry which is preliminary data.</text>
</comment>
<evidence type="ECO:0000256" key="1">
    <source>
        <dbReference type="ARBA" id="ARBA00006525"/>
    </source>
</evidence>
<dbReference type="NCBIfam" id="TIGR00732">
    <property type="entry name" value="dprA"/>
    <property type="match status" value="1"/>
</dbReference>
<dbReference type="PANTHER" id="PTHR43022:SF1">
    <property type="entry name" value="PROTEIN SMF"/>
    <property type="match status" value="1"/>
</dbReference>
<comment type="similarity">
    <text evidence="1">Belongs to the DprA/Smf family.</text>
</comment>
<dbReference type="AlphaFoldDB" id="A0AAP2CPA7"/>
<evidence type="ECO:0000259" key="2">
    <source>
        <dbReference type="Pfam" id="PF02481"/>
    </source>
</evidence>
<sequence>MRSRRVGPATFFRLMTEHGSAEAALDALPRMAAEAGLPNYEVCPEGVARAELAAGYRLGAVPIFAGSAADSPLLGDISDRPVMLWALGDPALLRRPSIALVGARNASSVGKRMARSLANDLGEAGFVLASGMARGIDAAAHTAALPTGTIAVLAGGVDVIYPQENKDLYTQIVRNGLILSEHPPGFRPMARHFPARNRIVAGLSRALVVVEAAAKSGSLITARCALDQGREVLAVPGHPFDGRAAGGNLLIRDGAALVRSAADIIEVTGPAPMAQDPRQQAFFAPPQAAAPILPPPTGSPAKPRNLTRKILSLLGAAPVSEDQLSRDLGLPPQALSRQLTTLEILGELTRSAGGLVSRTEPLPVDPPRKPLH</sequence>
<name>A0AAP2CPA7_9RHOB</name>
<dbReference type="Proteomes" id="UP001315686">
    <property type="component" value="Unassembled WGS sequence"/>
</dbReference>
<dbReference type="Pfam" id="PF21102">
    <property type="entry name" value="DprA_N"/>
    <property type="match status" value="1"/>
</dbReference>
<protein>
    <submittedName>
        <fullName evidence="4">DNA-protecting protein DprA</fullName>
    </submittedName>
</protein>
<dbReference type="Pfam" id="PF02481">
    <property type="entry name" value="DNA_processg_A"/>
    <property type="match status" value="1"/>
</dbReference>
<evidence type="ECO:0000259" key="3">
    <source>
        <dbReference type="Pfam" id="PF17782"/>
    </source>
</evidence>
<gene>
    <name evidence="4" type="primary">dprA</name>
    <name evidence="4" type="ORF">IV417_01185</name>
</gene>
<proteinExistence type="inferred from homology"/>
<dbReference type="SUPFAM" id="SSF102405">
    <property type="entry name" value="MCP/YpsA-like"/>
    <property type="match status" value="1"/>
</dbReference>
<dbReference type="SUPFAM" id="SSF46785">
    <property type="entry name" value="Winged helix' DNA-binding domain"/>
    <property type="match status" value="1"/>
</dbReference>
<dbReference type="EMBL" id="JADQAZ010000001">
    <property type="protein sequence ID" value="MBT0955986.1"/>
    <property type="molecule type" value="Genomic_DNA"/>
</dbReference>
<dbReference type="Gene3D" id="3.40.50.450">
    <property type="match status" value="1"/>
</dbReference>
<dbReference type="GO" id="GO:0009294">
    <property type="term" value="P:DNA-mediated transformation"/>
    <property type="evidence" value="ECO:0007669"/>
    <property type="project" value="InterPro"/>
</dbReference>
<evidence type="ECO:0000313" key="5">
    <source>
        <dbReference type="Proteomes" id="UP001315686"/>
    </source>
</evidence>
<dbReference type="InterPro" id="IPR036388">
    <property type="entry name" value="WH-like_DNA-bd_sf"/>
</dbReference>
<organism evidence="4 5">
    <name type="scientific">Harenicola maris</name>
    <dbReference type="NCBI Taxonomy" id="2841044"/>
    <lineage>
        <taxon>Bacteria</taxon>
        <taxon>Pseudomonadati</taxon>
        <taxon>Pseudomonadota</taxon>
        <taxon>Alphaproteobacteria</taxon>
        <taxon>Rhodobacterales</taxon>
        <taxon>Paracoccaceae</taxon>
        <taxon>Harenicola</taxon>
    </lineage>
</organism>
<reference evidence="4 5" key="1">
    <citation type="journal article" date="2021" name="Arch. Microbiol.">
        <title>Harenicola maris gen. nov., sp. nov. isolated from the Sea of Japan shallow sediments.</title>
        <authorList>
            <person name="Romanenko L.A."/>
            <person name="Kurilenko V.V."/>
            <person name="Chernysheva N.Y."/>
            <person name="Tekutyeva L.A."/>
            <person name="Velansky P.V."/>
            <person name="Svetashev V.I."/>
            <person name="Isaeva M.P."/>
        </authorList>
    </citation>
    <scope>NUCLEOTIDE SEQUENCE [LARGE SCALE GENOMIC DNA]</scope>
    <source>
        <strain evidence="4 5">KMM 3653</strain>
    </source>
</reference>
<dbReference type="InterPro" id="IPR036390">
    <property type="entry name" value="WH_DNA-bd_sf"/>
</dbReference>